<keyword evidence="2" id="KW-1185">Reference proteome</keyword>
<dbReference type="Proteomes" id="UP000028045">
    <property type="component" value="Unassembled WGS sequence"/>
</dbReference>
<accession>A0A084AKG9</accession>
<dbReference type="HOGENOM" id="CLU_2575413_0_0_1"/>
<organism evidence="1 2">
    <name type="scientific">Stachybotrys chartarum (strain CBS 109288 / IBT 7711)</name>
    <name type="common">Toxic black mold</name>
    <name type="synonym">Stilbospora chartarum</name>
    <dbReference type="NCBI Taxonomy" id="1280523"/>
    <lineage>
        <taxon>Eukaryota</taxon>
        <taxon>Fungi</taxon>
        <taxon>Dikarya</taxon>
        <taxon>Ascomycota</taxon>
        <taxon>Pezizomycotina</taxon>
        <taxon>Sordariomycetes</taxon>
        <taxon>Hypocreomycetidae</taxon>
        <taxon>Hypocreales</taxon>
        <taxon>Stachybotryaceae</taxon>
        <taxon>Stachybotrys</taxon>
    </lineage>
</organism>
<reference evidence="1 2" key="1">
    <citation type="journal article" date="2014" name="BMC Genomics">
        <title>Comparative genome sequencing reveals chemotype-specific gene clusters in the toxigenic black mold Stachybotrys.</title>
        <authorList>
            <person name="Semeiks J."/>
            <person name="Borek D."/>
            <person name="Otwinowski Z."/>
            <person name="Grishin N.V."/>
        </authorList>
    </citation>
    <scope>NUCLEOTIDE SEQUENCE [LARGE SCALE GENOMIC DNA]</scope>
    <source>
        <strain evidence="2">CBS 109288 / IBT 7711</strain>
    </source>
</reference>
<gene>
    <name evidence="1" type="ORF">S7711_11128</name>
</gene>
<name>A0A084AKG9_STACB</name>
<evidence type="ECO:0000313" key="2">
    <source>
        <dbReference type="Proteomes" id="UP000028045"/>
    </source>
</evidence>
<evidence type="ECO:0000313" key="1">
    <source>
        <dbReference type="EMBL" id="KEY65798.1"/>
    </source>
</evidence>
<sequence>MRLLDPVSKTASTSSFDTVHALPRTDPTNFAHAARVFKAQRMHPLRDRALLGFKYWRRASFGSALWYRVPRLHFHPEVLVT</sequence>
<protein>
    <submittedName>
        <fullName evidence="1">Uncharacterized protein</fullName>
    </submittedName>
</protein>
<dbReference type="AlphaFoldDB" id="A0A084AKG9"/>
<proteinExistence type="predicted"/>
<dbReference type="EMBL" id="KL648684">
    <property type="protein sequence ID" value="KEY65798.1"/>
    <property type="molecule type" value="Genomic_DNA"/>
</dbReference>